<organism evidence="11 12">
    <name type="scientific">Saccharomycopsis crataegensis</name>
    <dbReference type="NCBI Taxonomy" id="43959"/>
    <lineage>
        <taxon>Eukaryota</taxon>
        <taxon>Fungi</taxon>
        <taxon>Dikarya</taxon>
        <taxon>Ascomycota</taxon>
        <taxon>Saccharomycotina</taxon>
        <taxon>Saccharomycetes</taxon>
        <taxon>Saccharomycopsidaceae</taxon>
        <taxon>Saccharomycopsis</taxon>
    </lineage>
</organism>
<dbReference type="Proteomes" id="UP001360560">
    <property type="component" value="Unassembled WGS sequence"/>
</dbReference>
<protein>
    <submittedName>
        <fullName evidence="11">Sphinganine kinase</fullName>
    </submittedName>
</protein>
<keyword evidence="4" id="KW-0256">Endoplasmic reticulum</keyword>
<dbReference type="CDD" id="cd03388">
    <property type="entry name" value="PAP2_SPPase1"/>
    <property type="match status" value="1"/>
</dbReference>
<feature type="transmembrane region" description="Helical" evidence="9">
    <location>
        <begin position="229"/>
        <end position="249"/>
    </location>
</feature>
<evidence type="ECO:0000256" key="1">
    <source>
        <dbReference type="ARBA" id="ARBA00004477"/>
    </source>
</evidence>
<evidence type="ECO:0000256" key="5">
    <source>
        <dbReference type="ARBA" id="ARBA00022989"/>
    </source>
</evidence>
<feature type="transmembrane region" description="Helical" evidence="9">
    <location>
        <begin position="199"/>
        <end position="217"/>
    </location>
</feature>
<feature type="region of interest" description="Disordered" evidence="8">
    <location>
        <begin position="394"/>
        <end position="425"/>
    </location>
</feature>
<dbReference type="PANTHER" id="PTHR14969:SF28">
    <property type="entry name" value="DIHYDROSPHINGOSINE 1-PHOSPHATE PHOSPHATASE LCB3-RELATED"/>
    <property type="match status" value="1"/>
</dbReference>
<reference evidence="11 12" key="1">
    <citation type="journal article" date="2023" name="Elife">
        <title>Identification of key yeast species and microbe-microbe interactions impacting larval growth of Drosophila in the wild.</title>
        <authorList>
            <person name="Mure A."/>
            <person name="Sugiura Y."/>
            <person name="Maeda R."/>
            <person name="Honda K."/>
            <person name="Sakurai N."/>
            <person name="Takahashi Y."/>
            <person name="Watada M."/>
            <person name="Katoh T."/>
            <person name="Gotoh A."/>
            <person name="Gotoh Y."/>
            <person name="Taniguchi I."/>
            <person name="Nakamura K."/>
            <person name="Hayashi T."/>
            <person name="Katayama T."/>
            <person name="Uemura T."/>
            <person name="Hattori Y."/>
        </authorList>
    </citation>
    <scope>NUCLEOTIDE SEQUENCE [LARGE SCALE GENOMIC DNA]</scope>
    <source>
        <strain evidence="11 12">SC-9</strain>
    </source>
</reference>
<evidence type="ECO:0000256" key="8">
    <source>
        <dbReference type="SAM" id="MobiDB-lite"/>
    </source>
</evidence>
<keyword evidence="12" id="KW-1185">Reference proteome</keyword>
<feature type="transmembrane region" description="Helical" evidence="9">
    <location>
        <begin position="308"/>
        <end position="326"/>
    </location>
</feature>
<evidence type="ECO:0000256" key="4">
    <source>
        <dbReference type="ARBA" id="ARBA00022824"/>
    </source>
</evidence>
<feature type="transmembrane region" description="Helical" evidence="9">
    <location>
        <begin position="136"/>
        <end position="158"/>
    </location>
</feature>
<evidence type="ECO:0000313" key="12">
    <source>
        <dbReference type="Proteomes" id="UP001360560"/>
    </source>
</evidence>
<feature type="transmembrane region" description="Helical" evidence="9">
    <location>
        <begin position="447"/>
        <end position="468"/>
    </location>
</feature>
<comment type="subcellular location">
    <subcellularLocation>
        <location evidence="1">Endoplasmic reticulum membrane</location>
        <topology evidence="1">Multi-pass membrane protein</topology>
    </subcellularLocation>
</comment>
<evidence type="ECO:0000256" key="2">
    <source>
        <dbReference type="ARBA" id="ARBA00022692"/>
    </source>
</evidence>
<evidence type="ECO:0000259" key="10">
    <source>
        <dbReference type="SMART" id="SM00014"/>
    </source>
</evidence>
<dbReference type="Pfam" id="PF01569">
    <property type="entry name" value="PAP2"/>
    <property type="match status" value="1"/>
</dbReference>
<dbReference type="InterPro" id="IPR036938">
    <property type="entry name" value="PAP2/HPO_sf"/>
</dbReference>
<feature type="transmembrane region" description="Helical" evidence="9">
    <location>
        <begin position="95"/>
        <end position="115"/>
    </location>
</feature>
<feature type="transmembrane region" description="Helical" evidence="9">
    <location>
        <begin position="261"/>
        <end position="279"/>
    </location>
</feature>
<dbReference type="SMART" id="SM00014">
    <property type="entry name" value="acidPPc"/>
    <property type="match status" value="1"/>
</dbReference>
<keyword evidence="11" id="KW-0808">Transferase</keyword>
<dbReference type="SUPFAM" id="SSF48317">
    <property type="entry name" value="Acid phosphatase/Vanadium-dependent haloperoxidase"/>
    <property type="match status" value="1"/>
</dbReference>
<name>A0AAV5QX06_9ASCO</name>
<dbReference type="PANTHER" id="PTHR14969">
    <property type="entry name" value="SPHINGOSINE-1-PHOSPHATE PHOSPHOHYDROLASE"/>
    <property type="match status" value="1"/>
</dbReference>
<dbReference type="GO" id="GO:0016301">
    <property type="term" value="F:kinase activity"/>
    <property type="evidence" value="ECO:0007669"/>
    <property type="project" value="UniProtKB-KW"/>
</dbReference>
<feature type="transmembrane region" description="Helical" evidence="9">
    <location>
        <begin position="170"/>
        <end position="187"/>
    </location>
</feature>
<keyword evidence="5 9" id="KW-1133">Transmembrane helix</keyword>
<dbReference type="GO" id="GO:0042392">
    <property type="term" value="F:sphingosine-1-phosphate phosphatase activity"/>
    <property type="evidence" value="ECO:0007669"/>
    <property type="project" value="TreeGrafter"/>
</dbReference>
<dbReference type="GO" id="GO:0005789">
    <property type="term" value="C:endoplasmic reticulum membrane"/>
    <property type="evidence" value="ECO:0007669"/>
    <property type="project" value="UniProtKB-SubCell"/>
</dbReference>
<evidence type="ECO:0000313" key="11">
    <source>
        <dbReference type="EMBL" id="GMM39021.1"/>
    </source>
</evidence>
<dbReference type="AlphaFoldDB" id="A0AAV5QX06"/>
<evidence type="ECO:0000256" key="7">
    <source>
        <dbReference type="ARBA" id="ARBA00038324"/>
    </source>
</evidence>
<dbReference type="Gene3D" id="1.20.144.10">
    <property type="entry name" value="Phosphatidic acid phosphatase type 2/haloperoxidase"/>
    <property type="match status" value="1"/>
</dbReference>
<feature type="transmembrane region" description="Helical" evidence="9">
    <location>
        <begin position="63"/>
        <end position="89"/>
    </location>
</feature>
<comment type="caution">
    <text evidence="11">The sequence shown here is derived from an EMBL/GenBank/DDBJ whole genome shotgun (WGS) entry which is preliminary data.</text>
</comment>
<keyword evidence="11" id="KW-0418">Kinase</keyword>
<comment type="similarity">
    <text evidence="7">Belongs to the type 2 lipid phosphate phosphatase family.</text>
</comment>
<gene>
    <name evidence="11" type="ORF">DASC09_063600</name>
</gene>
<feature type="domain" description="Phosphatidic acid phosphatase type 2/haloperoxidase" evidence="10">
    <location>
        <begin position="92"/>
        <end position="214"/>
    </location>
</feature>
<proteinExistence type="inferred from homology"/>
<keyword evidence="2 9" id="KW-0812">Transmembrane</keyword>
<dbReference type="InterPro" id="IPR000326">
    <property type="entry name" value="PAP2/HPO"/>
</dbReference>
<accession>A0AAV5QX06</accession>
<sequence length="477" mass="53794">MGVADLLTNTQADAGNKSDSYYKLKLSPLRYKLRAMLLPIIAEETRMVFKIQKRLRCDFLDVYFAWSANLASHTFYVIMLPLPFWFGFVEITRDLVWVLGFGIFISGVAKDYFCLPRPQSPPLHRITMSGYTAKEYGFPSSHSANATSVTMVLFYYYLQFYFAEMGWFPNLAVSLFVVGYCVSLMFGRVYCGMHGFMDVLGGTSIGVFCFISRLQISKIWDPLLTSDQFHWWLPVGVVVFVGLSVHFHAQPVDDCPCFDDSVAFIGVLLGLELSNYYMAKYDYFKQVVDPAAGVTSTVTLPYSFESLGWFKTIARVVVGVGLVVVWKAVSKKFFLRLLTPVYGMLGVYIPRNFVNPVSLSNESYDNIYQSSMKRLDEDEVADFPKFVKSITQRPTQVEDQQGDNPPESIGTHKKHDDDGEEAKGHKGVLETCGALKPRYDVEIVTRLIVYAGIPCMATVGFAVAVKLLGLDYQPYKV</sequence>
<dbReference type="RefSeq" id="XP_064856016.1">
    <property type="nucleotide sequence ID" value="XM_064999944.1"/>
</dbReference>
<feature type="compositionally biased region" description="Polar residues" evidence="8">
    <location>
        <begin position="394"/>
        <end position="403"/>
    </location>
</feature>
<feature type="compositionally biased region" description="Basic and acidic residues" evidence="8">
    <location>
        <begin position="414"/>
        <end position="425"/>
    </location>
</feature>
<dbReference type="GeneID" id="90077009"/>
<keyword evidence="3" id="KW-0378">Hydrolase</keyword>
<evidence type="ECO:0000256" key="6">
    <source>
        <dbReference type="ARBA" id="ARBA00023136"/>
    </source>
</evidence>
<dbReference type="GO" id="GO:0006629">
    <property type="term" value="P:lipid metabolic process"/>
    <property type="evidence" value="ECO:0007669"/>
    <property type="project" value="UniProtKB-ARBA"/>
</dbReference>
<evidence type="ECO:0000256" key="3">
    <source>
        <dbReference type="ARBA" id="ARBA00022801"/>
    </source>
</evidence>
<evidence type="ECO:0000256" key="9">
    <source>
        <dbReference type="SAM" id="Phobius"/>
    </source>
</evidence>
<dbReference type="EMBL" id="BTFZ01000020">
    <property type="protein sequence ID" value="GMM39021.1"/>
    <property type="molecule type" value="Genomic_DNA"/>
</dbReference>
<keyword evidence="6 9" id="KW-0472">Membrane</keyword>